<name>E6KV92_9PAST</name>
<dbReference type="EMBL" id="AEPS01000001">
    <property type="protein sequence ID" value="EFU68657.1"/>
    <property type="molecule type" value="Genomic_DNA"/>
</dbReference>
<dbReference type="RefSeq" id="WP_005715674.1">
    <property type="nucleotide sequence ID" value="NZ_GL622200.1"/>
</dbReference>
<accession>E6KV92</accession>
<gene>
    <name evidence="1" type="primary">tnp</name>
    <name evidence="1" type="ORF">HMPREF9064_0074</name>
</gene>
<dbReference type="OrthoDB" id="9799384at2"/>
<comment type="caution">
    <text evidence="1">The sequence shown here is derived from an EMBL/GenBank/DDBJ whole genome shotgun (WGS) entry which is preliminary data.</text>
</comment>
<proteinExistence type="predicted"/>
<evidence type="ECO:0008006" key="3">
    <source>
        <dbReference type="Google" id="ProtNLM"/>
    </source>
</evidence>
<dbReference type="AlphaFoldDB" id="E6KV92"/>
<evidence type="ECO:0000313" key="1">
    <source>
        <dbReference type="EMBL" id="EFU68657.1"/>
    </source>
</evidence>
<reference evidence="1 2" key="1">
    <citation type="submission" date="2010-12" db="EMBL/GenBank/DDBJ databases">
        <authorList>
            <person name="Muzny D."/>
            <person name="Qin X."/>
            <person name="Deng J."/>
            <person name="Jiang H."/>
            <person name="Liu Y."/>
            <person name="Qu J."/>
            <person name="Song X.-Z."/>
            <person name="Zhang L."/>
            <person name="Thornton R."/>
            <person name="Coyle M."/>
            <person name="Francisco L."/>
            <person name="Jackson L."/>
            <person name="Javaid M."/>
            <person name="Korchina V."/>
            <person name="Kovar C."/>
            <person name="Mata R."/>
            <person name="Mathew T."/>
            <person name="Ngo R."/>
            <person name="Nguyen L."/>
            <person name="Nguyen N."/>
            <person name="Okwuonu G."/>
            <person name="Ongeri F."/>
            <person name="Pham C."/>
            <person name="Simmons D."/>
            <person name="Wilczek-Boney K."/>
            <person name="Hale W."/>
            <person name="Jakkamsetti A."/>
            <person name="Pham P."/>
            <person name="Ruth R."/>
            <person name="San Lucas F."/>
            <person name="Warren J."/>
            <person name="Zhang J."/>
            <person name="Zhao Z."/>
            <person name="Zhou C."/>
            <person name="Zhu D."/>
            <person name="Lee S."/>
            <person name="Bess C."/>
            <person name="Blankenburg K."/>
            <person name="Forbes L."/>
            <person name="Fu Q."/>
            <person name="Gubbala S."/>
            <person name="Hirani K."/>
            <person name="Jayaseelan J.C."/>
            <person name="Lara F."/>
            <person name="Munidasa M."/>
            <person name="Palculict T."/>
            <person name="Patil S."/>
            <person name="Pu L.-L."/>
            <person name="Saada N."/>
            <person name="Tang L."/>
            <person name="Weissenberger G."/>
            <person name="Zhu Y."/>
            <person name="Hemphill L."/>
            <person name="Shang Y."/>
            <person name="Youmans B."/>
            <person name="Ayvaz T."/>
            <person name="Ross M."/>
            <person name="Santibanez J."/>
            <person name="Aqrawi P."/>
            <person name="Gross S."/>
            <person name="Joshi V."/>
            <person name="Fowler G."/>
            <person name="Nazareth L."/>
            <person name="Reid J."/>
            <person name="Worley K."/>
            <person name="Petrosino J."/>
            <person name="Highlander S."/>
            <person name="Gibbs R."/>
        </authorList>
    </citation>
    <scope>NUCLEOTIDE SEQUENCE [LARGE SCALE GENOMIC DNA]</scope>
    <source>
        <strain evidence="1 2">ATCC 33393</strain>
    </source>
</reference>
<dbReference type="GeneID" id="60799471"/>
<evidence type="ECO:0000313" key="2">
    <source>
        <dbReference type="Proteomes" id="UP000032871"/>
    </source>
</evidence>
<sequence length="102" mass="12259">MLHTTDKILPKNFREDFIVELRQEMHEQFWSTLELSKKLGVCERTVKAWLRNERFPNGIYLIKLMYLSAHIRKYVWQISGSGKQYIDIDMMKLIISNLLNKL</sequence>
<dbReference type="Proteomes" id="UP000032871">
    <property type="component" value="Unassembled WGS sequence"/>
</dbReference>
<keyword evidence="2" id="KW-1185">Reference proteome</keyword>
<protein>
    <recommendedName>
        <fullName evidence="3">Transcriptional regulator</fullName>
    </recommendedName>
</protein>
<organism evidence="1 2">
    <name type="scientific">Aggregatibacter segnis ATCC 33393</name>
    <dbReference type="NCBI Taxonomy" id="888057"/>
    <lineage>
        <taxon>Bacteria</taxon>
        <taxon>Pseudomonadati</taxon>
        <taxon>Pseudomonadota</taxon>
        <taxon>Gammaproteobacteria</taxon>
        <taxon>Pasteurellales</taxon>
        <taxon>Pasteurellaceae</taxon>
        <taxon>Aggregatibacter</taxon>
    </lineage>
</organism>
<dbReference type="HOGENOM" id="CLU_2271411_0_0_6"/>